<accession>A0ABT9ZYS3</accession>
<proteinExistence type="inferred from homology"/>
<evidence type="ECO:0000313" key="4">
    <source>
        <dbReference type="EMBL" id="MDQ0256394.1"/>
    </source>
</evidence>
<evidence type="ECO:0000313" key="5">
    <source>
        <dbReference type="Proteomes" id="UP001230005"/>
    </source>
</evidence>
<reference evidence="4 5" key="1">
    <citation type="submission" date="2023-07" db="EMBL/GenBank/DDBJ databases">
        <title>Genomic Encyclopedia of Type Strains, Phase IV (KMG-IV): sequencing the most valuable type-strain genomes for metagenomic binning, comparative biology and taxonomic classification.</title>
        <authorList>
            <person name="Goeker M."/>
        </authorList>
    </citation>
    <scope>NUCLEOTIDE SEQUENCE [LARGE SCALE GENOMIC DNA]</scope>
    <source>
        <strain evidence="4 5">DSM 9768</strain>
    </source>
</reference>
<keyword evidence="5" id="KW-1185">Reference proteome</keyword>
<dbReference type="SUPFAM" id="SSF51735">
    <property type="entry name" value="NAD(P)-binding Rossmann-fold domains"/>
    <property type="match status" value="1"/>
</dbReference>
<protein>
    <submittedName>
        <fullName evidence="4">Uncharacterized protein YbjT (DUF2867 family)</fullName>
    </submittedName>
</protein>
<dbReference type="PANTHER" id="PTHR42748:SF7">
    <property type="entry name" value="NMRA LIKE REDOX SENSOR 1-RELATED"/>
    <property type="match status" value="1"/>
</dbReference>
<comment type="caution">
    <text evidence="4">The sequence shown here is derived from an EMBL/GenBank/DDBJ whole genome shotgun (WGS) entry which is preliminary data.</text>
</comment>
<dbReference type="Gene3D" id="3.40.50.720">
    <property type="entry name" value="NAD(P)-binding Rossmann-like Domain"/>
    <property type="match status" value="1"/>
</dbReference>
<dbReference type="Proteomes" id="UP001230005">
    <property type="component" value="Unassembled WGS sequence"/>
</dbReference>
<organism evidence="4 5">
    <name type="scientific">Evansella vedderi</name>
    <dbReference type="NCBI Taxonomy" id="38282"/>
    <lineage>
        <taxon>Bacteria</taxon>
        <taxon>Bacillati</taxon>
        <taxon>Bacillota</taxon>
        <taxon>Bacilli</taxon>
        <taxon>Bacillales</taxon>
        <taxon>Bacillaceae</taxon>
        <taxon>Evansella</taxon>
    </lineage>
</organism>
<feature type="domain" description="NmrA-like" evidence="3">
    <location>
        <begin position="4"/>
        <end position="263"/>
    </location>
</feature>
<dbReference type="InterPro" id="IPR051164">
    <property type="entry name" value="NmrA-like_oxidored"/>
</dbReference>
<dbReference type="RefSeq" id="WP_307328448.1">
    <property type="nucleotide sequence ID" value="NZ_JAUSUG010000016.1"/>
</dbReference>
<dbReference type="InterPro" id="IPR008030">
    <property type="entry name" value="NmrA-like"/>
</dbReference>
<dbReference type="EMBL" id="JAUSUG010000016">
    <property type="protein sequence ID" value="MDQ0256394.1"/>
    <property type="molecule type" value="Genomic_DNA"/>
</dbReference>
<dbReference type="PANTHER" id="PTHR42748">
    <property type="entry name" value="NITROGEN METABOLITE REPRESSION PROTEIN NMRA FAMILY MEMBER"/>
    <property type="match status" value="1"/>
</dbReference>
<gene>
    <name evidence="4" type="ORF">J2S74_003814</name>
</gene>
<evidence type="ECO:0000259" key="3">
    <source>
        <dbReference type="Pfam" id="PF05368"/>
    </source>
</evidence>
<evidence type="ECO:0000256" key="2">
    <source>
        <dbReference type="ARBA" id="ARBA00022857"/>
    </source>
</evidence>
<evidence type="ECO:0000256" key="1">
    <source>
        <dbReference type="ARBA" id="ARBA00006328"/>
    </source>
</evidence>
<comment type="similarity">
    <text evidence="1">Belongs to the NmrA-type oxidoreductase family.</text>
</comment>
<sequence>MEIKDKVLVYGAGGVRGGAVARKLLKEGYTVHTIVRSSDKVSQLQEQGINAFVGDLSNVDSLTSAHEGVSKVFLQLPVDYNVERIRQQIRNTVDVAQKANVKLLVITTNIFYPDDVTDVAALESARELIFYVKESGIPSIILKPTLYMENFLIPGVVGNETLAYPVPANHAIAWISIEDAAAYAVYALNHPELAGQTLPIVGSEALTGNQLAEQFSAVLNREIQFYSLPVEAFEEALAPVMGKETAEGLAEMYKWIGLNTNLLPKPNQVIDELRTAAPGTPLVEWIKQGVQQGFFAPVAEEDGNS</sequence>
<name>A0ABT9ZYS3_9BACI</name>
<dbReference type="Pfam" id="PF05368">
    <property type="entry name" value="NmrA"/>
    <property type="match status" value="1"/>
</dbReference>
<keyword evidence="2" id="KW-0521">NADP</keyword>
<dbReference type="InterPro" id="IPR036291">
    <property type="entry name" value="NAD(P)-bd_dom_sf"/>
</dbReference>
<dbReference type="Gene3D" id="3.90.25.10">
    <property type="entry name" value="UDP-galactose 4-epimerase, domain 1"/>
    <property type="match status" value="1"/>
</dbReference>